<dbReference type="Proteomes" id="UP000034883">
    <property type="component" value="Chromosome"/>
</dbReference>
<dbReference type="EMBL" id="CP011125">
    <property type="protein sequence ID" value="AKF05338.1"/>
    <property type="molecule type" value="Genomic_DNA"/>
</dbReference>
<gene>
    <name evidence="1" type="ORF">DB32_002487</name>
</gene>
<dbReference type="STRING" id="927083.DB32_002487"/>
<protein>
    <recommendedName>
        <fullName evidence="3">YokE-like PH domain-containing protein</fullName>
    </recommendedName>
</protein>
<dbReference type="AlphaFoldDB" id="A0A0F6YHZ1"/>
<name>A0A0F6YHZ1_9BACT</name>
<keyword evidence="2" id="KW-1185">Reference proteome</keyword>
<accession>A0A0F6YHZ1</accession>
<evidence type="ECO:0000313" key="1">
    <source>
        <dbReference type="EMBL" id="AKF05338.1"/>
    </source>
</evidence>
<evidence type="ECO:0000313" key="2">
    <source>
        <dbReference type="Proteomes" id="UP000034883"/>
    </source>
</evidence>
<organism evidence="1 2">
    <name type="scientific">Sandaracinus amylolyticus</name>
    <dbReference type="NCBI Taxonomy" id="927083"/>
    <lineage>
        <taxon>Bacteria</taxon>
        <taxon>Pseudomonadati</taxon>
        <taxon>Myxococcota</taxon>
        <taxon>Polyangia</taxon>
        <taxon>Polyangiales</taxon>
        <taxon>Sandaracinaceae</taxon>
        <taxon>Sandaracinus</taxon>
    </lineage>
</organism>
<reference evidence="1 2" key="1">
    <citation type="submission" date="2015-03" db="EMBL/GenBank/DDBJ databases">
        <title>Genome assembly of Sandaracinus amylolyticus DSM 53668.</title>
        <authorList>
            <person name="Sharma G."/>
            <person name="Subramanian S."/>
        </authorList>
    </citation>
    <scope>NUCLEOTIDE SEQUENCE [LARGE SCALE GENOMIC DNA]</scope>
    <source>
        <strain evidence="1 2">DSM 53668</strain>
    </source>
</reference>
<evidence type="ECO:0008006" key="3">
    <source>
        <dbReference type="Google" id="ProtNLM"/>
    </source>
</evidence>
<sequence length="147" mass="16098">MAIFFSDLYVDTLSKALLAPGERLVARASGLDVPWWSMGIPMLASHYLVLVTNQRAVLVRHKRGWVTGDRMEEVKSVAWSQVQQLKVSGLFAKKKLTLEAGEVRLSLAVRGGFLEIPGNLDAAKQAVDTWQQSKALPASTASYARAS</sequence>
<proteinExistence type="predicted"/>
<dbReference type="KEGG" id="samy:DB32_002487"/>
<dbReference type="RefSeq" id="WP_053232589.1">
    <property type="nucleotide sequence ID" value="NZ_CP011125.1"/>
</dbReference>